<evidence type="ECO:0000313" key="5">
    <source>
        <dbReference type="EMBL" id="CAB4218835.1"/>
    </source>
</evidence>
<evidence type="ECO:0000259" key="3">
    <source>
        <dbReference type="Pfam" id="PF01464"/>
    </source>
</evidence>
<sequence length="910" mass="95963">MENAPNSYKDPYWENLSSAAEKKVGLPGGLLNKILTLGERSNADQVSEAKAKTPYQIIPETRDAFLKKYGVDAYLSPENSAEVAALVLKEGLDRNKGNIAQAVGEYHAGPNRNKWGPRTKAYIARVMNSKTENPEQLKNENLSTFDKELAKQETKSSKPSIDSIYDAYISDKMTDQEDAEFESDVNNGLIILRPGAKLKKNKPNTTTNVKSGDLKNNTQESSQNNEEFSLAQRLNIYNAYKSGAMPQNEKEEFKADVKSGVFKLPEGASLEPDQKTTAAGLAGAATRGLALPAAGAALGAVAGAPFGGVGAIPGAIAGAGAATLAEVVADPAVALVNNLFGTNYNMPTEALNELLTKAGIAQPKTDVERLVQSAAAGAGGAGGVTLAGRAIQSAAGASAPITRGIGRALAAQPAAQIAGGAASGASGQLAQESGFGPVGQIAASLAGGVAGAKAGGAIGARMGTQKMAPTAAAKVPINPDLAAAERAGVRLMTSDVLPPRTFVGKTAQSMGERIPIAGTGGERKAQQTDRINAVRNILDDYGAHDVSKLSEDVFNDLSAKRSSDIKKYSDVKQEVINRLSDKGTVQTPKAIEALDKEIAELSSRNNEVANEAREKLIEIRNDFKDSRNLFELEAYRQDVLSKAFNKKDIDIAIKDVGEKALRSIYDPLRKDMGNFIKANGERRDFNKWAVANKRLSTTADDLKNASLKTVLAKGNVTPEIVQKLLFSNKPSEVKVLYSKLTPQGRSNARSAILAKAAKDATVNVAEGSDVVSPDRFSNSVKKLGDSVGVFFSGDDLKRVEGLTRVLNITKRASEAAAAPTTGAQAVPFVTGGLLASLFGPVGAVGSAATIGGLSRVYESPQVRNLLLKIPKTKTGSKEESAIAKRILSAMQMQQKILNESGKSDKNNNKF</sequence>
<feature type="coiled-coil region" evidence="1">
    <location>
        <begin position="591"/>
        <end position="629"/>
    </location>
</feature>
<dbReference type="Gene3D" id="1.10.530.10">
    <property type="match status" value="1"/>
</dbReference>
<protein>
    <submittedName>
        <fullName evidence="4">LT_GEWL domain containing protein</fullName>
    </submittedName>
</protein>
<dbReference type="EMBL" id="LR797466">
    <property type="protein sequence ID" value="CAB4218835.1"/>
    <property type="molecule type" value="Genomic_DNA"/>
</dbReference>
<gene>
    <name evidence="5" type="ORF">UFOVP1607_45</name>
    <name evidence="4" type="ORF">UFOVP352_17</name>
</gene>
<reference evidence="4" key="1">
    <citation type="submission" date="2020-04" db="EMBL/GenBank/DDBJ databases">
        <authorList>
            <person name="Chiriac C."/>
            <person name="Salcher M."/>
            <person name="Ghai R."/>
            <person name="Kavagutti S V."/>
        </authorList>
    </citation>
    <scope>NUCLEOTIDE SEQUENCE</scope>
</reference>
<feature type="compositionally biased region" description="Low complexity" evidence="2">
    <location>
        <begin position="203"/>
        <end position="226"/>
    </location>
</feature>
<dbReference type="SUPFAM" id="SSF53955">
    <property type="entry name" value="Lysozyme-like"/>
    <property type="match status" value="1"/>
</dbReference>
<dbReference type="InterPro" id="IPR023346">
    <property type="entry name" value="Lysozyme-like_dom_sf"/>
</dbReference>
<feature type="domain" description="Transglycosylase SLT" evidence="3">
    <location>
        <begin position="20"/>
        <end position="121"/>
    </location>
</feature>
<feature type="region of interest" description="Disordered" evidence="2">
    <location>
        <begin position="198"/>
        <end position="226"/>
    </location>
</feature>
<dbReference type="Pfam" id="PF01464">
    <property type="entry name" value="SLT"/>
    <property type="match status" value="1"/>
</dbReference>
<dbReference type="EMBL" id="LR796365">
    <property type="protein sequence ID" value="CAB4139685.1"/>
    <property type="molecule type" value="Genomic_DNA"/>
</dbReference>
<evidence type="ECO:0000313" key="4">
    <source>
        <dbReference type="EMBL" id="CAB4139685.1"/>
    </source>
</evidence>
<organism evidence="4">
    <name type="scientific">uncultured Caudovirales phage</name>
    <dbReference type="NCBI Taxonomy" id="2100421"/>
    <lineage>
        <taxon>Viruses</taxon>
        <taxon>Duplodnaviria</taxon>
        <taxon>Heunggongvirae</taxon>
        <taxon>Uroviricota</taxon>
        <taxon>Caudoviricetes</taxon>
        <taxon>Peduoviridae</taxon>
        <taxon>Maltschvirus</taxon>
        <taxon>Maltschvirus maltsch</taxon>
    </lineage>
</organism>
<accession>A0A6J5LYR9</accession>
<proteinExistence type="predicted"/>
<name>A0A6J5LYR9_9CAUD</name>
<keyword evidence="1" id="KW-0175">Coiled coil</keyword>
<dbReference type="CDD" id="cd00254">
    <property type="entry name" value="LT-like"/>
    <property type="match status" value="1"/>
</dbReference>
<dbReference type="InterPro" id="IPR008258">
    <property type="entry name" value="Transglycosylase_SLT_dom_1"/>
</dbReference>
<evidence type="ECO:0000256" key="2">
    <source>
        <dbReference type="SAM" id="MobiDB-lite"/>
    </source>
</evidence>
<evidence type="ECO:0000256" key="1">
    <source>
        <dbReference type="SAM" id="Coils"/>
    </source>
</evidence>